<sequence length="85" mass="9468">MRWPTLLMVTTREPATGSSRSINRPVNAKWPKWLVPNCISKPSAVVCRGVYITPALLISRSMRWWSDFSCAAAARTDASEVRSSS</sequence>
<evidence type="ECO:0000313" key="2">
    <source>
        <dbReference type="Proteomes" id="UP000039021"/>
    </source>
</evidence>
<proteinExistence type="predicted"/>
<protein>
    <submittedName>
        <fullName evidence="1">Uncharacterized protein</fullName>
    </submittedName>
</protein>
<organism evidence="1 2">
    <name type="scientific">Mycobacterium tuberculosis</name>
    <dbReference type="NCBI Taxonomy" id="1773"/>
    <lineage>
        <taxon>Bacteria</taxon>
        <taxon>Bacillati</taxon>
        <taxon>Actinomycetota</taxon>
        <taxon>Actinomycetes</taxon>
        <taxon>Mycobacteriales</taxon>
        <taxon>Mycobacteriaceae</taxon>
        <taxon>Mycobacterium</taxon>
        <taxon>Mycobacterium tuberculosis complex</taxon>
    </lineage>
</organism>
<accession>A0A916LH26</accession>
<dbReference type="EMBL" id="CSBK01003851">
    <property type="protein sequence ID" value="CPB30629.1"/>
    <property type="molecule type" value="Genomic_DNA"/>
</dbReference>
<reference evidence="2" key="1">
    <citation type="submission" date="2015-03" db="EMBL/GenBank/DDBJ databases">
        <authorList>
            <consortium name="Pathogen Informatics"/>
        </authorList>
    </citation>
    <scope>NUCLEOTIDE SEQUENCE [LARGE SCALE GENOMIC DNA]</scope>
    <source>
        <strain evidence="2">N09902308</strain>
    </source>
</reference>
<name>A0A916LH26_MYCTX</name>
<dbReference type="Proteomes" id="UP000039021">
    <property type="component" value="Unassembled WGS sequence"/>
</dbReference>
<gene>
    <name evidence="1" type="ORF">ERS007739_05179</name>
</gene>
<evidence type="ECO:0000313" key="1">
    <source>
        <dbReference type="EMBL" id="CPB30629.1"/>
    </source>
</evidence>
<comment type="caution">
    <text evidence="1">The sequence shown here is derived from an EMBL/GenBank/DDBJ whole genome shotgun (WGS) entry which is preliminary data.</text>
</comment>
<dbReference type="AlphaFoldDB" id="A0A916LH26"/>